<sequence>MFQNEQRITITARDLKVVSALQCDGRMTMQALADKIGISVYAATESYRRLTESGIMSIVPVCNPLSLGNYSQVLVGLRLDGSRDEALAMLQSMPQVTYVVCALGDADIIAEAVVYSAEGMDHFLKHGLRALPGLSRLQVFSCGRLVLDDHNVSVVNRLLAAHGETGFLTKREASVGTDIPSHRLDPRFVHTFNELQKDGRASYASLGERLGVTHTAIRGRIKKLEDSGVMRIMATVSPMRLGGFRQAFLGLGVKPPYRLDSEQLLAIDEVTYAMSGVGLNGADYLIEIIADNDEDLWRVVDESIRPLPGVEQTWWASTVSVEKESYWLEPPHEGVLLGD</sequence>
<evidence type="ECO:0000256" key="3">
    <source>
        <dbReference type="ARBA" id="ARBA00023163"/>
    </source>
</evidence>
<feature type="domain" description="HTH asnC-type" evidence="4">
    <location>
        <begin position="193"/>
        <end position="245"/>
    </location>
</feature>
<dbReference type="RefSeq" id="WP_021913906.1">
    <property type="nucleotide sequence ID" value="NZ_JDUX01000001.1"/>
</dbReference>
<protein>
    <submittedName>
        <fullName evidence="5">Regulatory protein</fullName>
    </submittedName>
</protein>
<dbReference type="InterPro" id="IPR019887">
    <property type="entry name" value="Tscrpt_reg_AsnC/Lrp_C"/>
</dbReference>
<proteinExistence type="predicted"/>
<dbReference type="InterPro" id="IPR036388">
    <property type="entry name" value="WH-like_DNA-bd_sf"/>
</dbReference>
<dbReference type="EMBL" id="JGZQ01000008">
    <property type="protein sequence ID" value="KFI96782.1"/>
    <property type="molecule type" value="Genomic_DNA"/>
</dbReference>
<keyword evidence="1" id="KW-0805">Transcription regulation</keyword>
<dbReference type="PRINTS" id="PR00033">
    <property type="entry name" value="HTHASNC"/>
</dbReference>
<keyword evidence="3" id="KW-0804">Transcription</keyword>
<dbReference type="Gene3D" id="3.30.70.920">
    <property type="match status" value="2"/>
</dbReference>
<dbReference type="SMART" id="SM00344">
    <property type="entry name" value="HTH_ASNC"/>
    <property type="match status" value="2"/>
</dbReference>
<dbReference type="GO" id="GO:0005829">
    <property type="term" value="C:cytosol"/>
    <property type="evidence" value="ECO:0007669"/>
    <property type="project" value="TreeGrafter"/>
</dbReference>
<dbReference type="InterPro" id="IPR000485">
    <property type="entry name" value="AsnC-type_HTH_dom"/>
</dbReference>
<evidence type="ECO:0000259" key="4">
    <source>
        <dbReference type="PROSITE" id="PS50956"/>
    </source>
</evidence>
<dbReference type="GO" id="GO:0043565">
    <property type="term" value="F:sequence-specific DNA binding"/>
    <property type="evidence" value="ECO:0007669"/>
    <property type="project" value="InterPro"/>
</dbReference>
<comment type="caution">
    <text evidence="5">The sequence shown here is derived from an EMBL/GenBank/DDBJ whole genome shotgun (WGS) entry which is preliminary data.</text>
</comment>
<evidence type="ECO:0000256" key="1">
    <source>
        <dbReference type="ARBA" id="ARBA00023015"/>
    </source>
</evidence>
<dbReference type="AlphaFoldDB" id="A0A087DMN2"/>
<evidence type="ECO:0000313" key="5">
    <source>
        <dbReference type="EMBL" id="KFI96782.1"/>
    </source>
</evidence>
<dbReference type="GO" id="GO:0043200">
    <property type="term" value="P:response to amino acid"/>
    <property type="evidence" value="ECO:0007669"/>
    <property type="project" value="TreeGrafter"/>
</dbReference>
<evidence type="ECO:0000256" key="2">
    <source>
        <dbReference type="ARBA" id="ARBA00023125"/>
    </source>
</evidence>
<dbReference type="Pfam" id="PF01037">
    <property type="entry name" value="AsnC_trans_reg"/>
    <property type="match status" value="1"/>
</dbReference>
<dbReference type="SUPFAM" id="SSF54909">
    <property type="entry name" value="Dimeric alpha+beta barrel"/>
    <property type="match status" value="2"/>
</dbReference>
<dbReference type="Pfam" id="PF13404">
    <property type="entry name" value="HTH_AsnC-type"/>
    <property type="match status" value="1"/>
</dbReference>
<dbReference type="PANTHER" id="PTHR30154:SF34">
    <property type="entry name" value="TRANSCRIPTIONAL REGULATOR AZLB"/>
    <property type="match status" value="1"/>
</dbReference>
<gene>
    <name evidence="5" type="ORF">BSTER_0626</name>
</gene>
<evidence type="ECO:0000313" key="6">
    <source>
        <dbReference type="Proteomes" id="UP000029091"/>
    </source>
</evidence>
<dbReference type="InterPro" id="IPR036390">
    <property type="entry name" value="WH_DNA-bd_sf"/>
</dbReference>
<reference evidence="5 6" key="1">
    <citation type="submission" date="2014-03" db="EMBL/GenBank/DDBJ databases">
        <title>Genomics of Bifidobacteria.</title>
        <authorList>
            <person name="Ventura M."/>
            <person name="Milani C."/>
            <person name="Lugli G.A."/>
        </authorList>
    </citation>
    <scope>NUCLEOTIDE SEQUENCE [LARGE SCALE GENOMIC DNA]</scope>
    <source>
        <strain evidence="6">JCM 15918</strain>
    </source>
</reference>
<dbReference type="PANTHER" id="PTHR30154">
    <property type="entry name" value="LEUCINE-RESPONSIVE REGULATORY PROTEIN"/>
    <property type="match status" value="1"/>
</dbReference>
<dbReference type="InterPro" id="IPR011008">
    <property type="entry name" value="Dimeric_a/b-barrel"/>
</dbReference>
<organism evidence="5 6">
    <name type="scientific">Bifidobacterium adolescentis JCM 15918</name>
    <dbReference type="NCBI Taxonomy" id="1437612"/>
    <lineage>
        <taxon>Bacteria</taxon>
        <taxon>Bacillati</taxon>
        <taxon>Actinomycetota</taxon>
        <taxon>Actinomycetes</taxon>
        <taxon>Bifidobacteriales</taxon>
        <taxon>Bifidobacteriaceae</taxon>
        <taxon>Bifidobacterium</taxon>
    </lineage>
</organism>
<accession>A0A087DMN2</accession>
<dbReference type="PROSITE" id="PS50956">
    <property type="entry name" value="HTH_ASNC_2"/>
    <property type="match status" value="1"/>
</dbReference>
<dbReference type="Pfam" id="PF13412">
    <property type="entry name" value="HTH_24"/>
    <property type="match status" value="1"/>
</dbReference>
<dbReference type="Proteomes" id="UP000029091">
    <property type="component" value="Unassembled WGS sequence"/>
</dbReference>
<dbReference type="Gene3D" id="1.10.10.10">
    <property type="entry name" value="Winged helix-like DNA-binding domain superfamily/Winged helix DNA-binding domain"/>
    <property type="match status" value="2"/>
</dbReference>
<keyword evidence="2" id="KW-0238">DNA-binding</keyword>
<name>A0A087DMN2_BIFAD</name>
<dbReference type="InterPro" id="IPR019888">
    <property type="entry name" value="Tscrpt_reg_AsnC-like"/>
</dbReference>
<dbReference type="SUPFAM" id="SSF46785">
    <property type="entry name" value="Winged helix' DNA-binding domain"/>
    <property type="match status" value="2"/>
</dbReference>